<keyword evidence="1" id="KW-0472">Membrane</keyword>
<protein>
    <submittedName>
        <fullName evidence="2">Uncharacterized protein</fullName>
    </submittedName>
</protein>
<evidence type="ECO:0000313" key="3">
    <source>
        <dbReference type="Proteomes" id="UP000006620"/>
    </source>
</evidence>
<gene>
    <name evidence="2" type="ordered locus">KNP414_07782</name>
</gene>
<dbReference type="HOGENOM" id="CLU_2684358_0_0_9"/>
<dbReference type="EMBL" id="CP002869">
    <property type="protein sequence ID" value="AEI46268.1"/>
    <property type="molecule type" value="Genomic_DNA"/>
</dbReference>
<keyword evidence="1" id="KW-1133">Transmembrane helix</keyword>
<keyword evidence="1" id="KW-0812">Transmembrane</keyword>
<feature type="transmembrane region" description="Helical" evidence="1">
    <location>
        <begin position="44"/>
        <end position="68"/>
    </location>
</feature>
<organism evidence="2 3">
    <name type="scientific">Paenibacillus mucilaginosus (strain KNP414)</name>
    <dbReference type="NCBI Taxonomy" id="1036673"/>
    <lineage>
        <taxon>Bacteria</taxon>
        <taxon>Bacillati</taxon>
        <taxon>Bacillota</taxon>
        <taxon>Bacilli</taxon>
        <taxon>Bacillales</taxon>
        <taxon>Paenibacillaceae</taxon>
        <taxon>Paenibacillus</taxon>
    </lineage>
</organism>
<name>F8FGW7_PAEMK</name>
<reference evidence="2 3" key="2">
    <citation type="journal article" date="2013" name="Genome Announc.">
        <title>Genome Sequence of Growth-Improving Paenibacillus mucilaginosus Strain KNP414.</title>
        <authorList>
            <person name="Lu J.J."/>
            <person name="Wang J.F."/>
            <person name="Hu X.F."/>
        </authorList>
    </citation>
    <scope>NUCLEOTIDE SEQUENCE [LARGE SCALE GENOMIC DNA]</scope>
    <source>
        <strain evidence="2 3">KNP414</strain>
    </source>
</reference>
<sequence>MKGRLRMFAGIAYRLGYLVMVAWLVFVFYGLAQADDWGGDGRSAAALLMFAAGLIVFPVYFVLVYGLGRLLSLRGKGRSR</sequence>
<proteinExistence type="predicted"/>
<feature type="transmembrane region" description="Helical" evidence="1">
    <location>
        <begin position="12"/>
        <end position="32"/>
    </location>
</feature>
<reference evidence="3" key="1">
    <citation type="submission" date="2011-06" db="EMBL/GenBank/DDBJ databases">
        <title>Complete genome sequence of Paenibacillus mucilaginosus KNP414.</title>
        <authorList>
            <person name="Wang J."/>
            <person name="Hu S."/>
            <person name="Hu X."/>
            <person name="Zhang B."/>
            <person name="Dong D."/>
            <person name="Zhang S."/>
            <person name="Zhao K."/>
            <person name="Wu D."/>
        </authorList>
    </citation>
    <scope>NUCLEOTIDE SEQUENCE [LARGE SCALE GENOMIC DNA]</scope>
    <source>
        <strain evidence="3">KNP414</strain>
    </source>
</reference>
<accession>F8FGW7</accession>
<dbReference type="AlphaFoldDB" id="F8FGW7"/>
<dbReference type="PATRIC" id="fig|1036673.3.peg.7255"/>
<dbReference type="Proteomes" id="UP000006620">
    <property type="component" value="Chromosome"/>
</dbReference>
<evidence type="ECO:0000256" key="1">
    <source>
        <dbReference type="SAM" id="Phobius"/>
    </source>
</evidence>
<dbReference type="KEGG" id="pms:KNP414_07782"/>
<evidence type="ECO:0000313" key="2">
    <source>
        <dbReference type="EMBL" id="AEI46268.1"/>
    </source>
</evidence>